<name>A0A835LH28_9MAGN</name>
<organism evidence="3 4">
    <name type="scientific">Coptis chinensis</name>
    <dbReference type="NCBI Taxonomy" id="261450"/>
    <lineage>
        <taxon>Eukaryota</taxon>
        <taxon>Viridiplantae</taxon>
        <taxon>Streptophyta</taxon>
        <taxon>Embryophyta</taxon>
        <taxon>Tracheophyta</taxon>
        <taxon>Spermatophyta</taxon>
        <taxon>Magnoliopsida</taxon>
        <taxon>Ranunculales</taxon>
        <taxon>Ranunculaceae</taxon>
        <taxon>Coptidoideae</taxon>
        <taxon>Coptis</taxon>
    </lineage>
</organism>
<evidence type="ECO:0000259" key="2">
    <source>
        <dbReference type="Pfam" id="PF00125"/>
    </source>
</evidence>
<dbReference type="SUPFAM" id="SSF47113">
    <property type="entry name" value="Histone-fold"/>
    <property type="match status" value="1"/>
</dbReference>
<accession>A0A835LH28</accession>
<protein>
    <recommendedName>
        <fullName evidence="2">Core Histone H2A/H2B/H3 domain-containing protein</fullName>
    </recommendedName>
</protein>
<dbReference type="GO" id="GO:0000786">
    <property type="term" value="C:nucleosome"/>
    <property type="evidence" value="ECO:0007669"/>
    <property type="project" value="InterPro"/>
</dbReference>
<proteinExistence type="inferred from homology"/>
<dbReference type="Proteomes" id="UP000631114">
    <property type="component" value="Unassembled WGS sequence"/>
</dbReference>
<comment type="similarity">
    <text evidence="1">Belongs to the histone H3 family.</text>
</comment>
<comment type="caution">
    <text evidence="3">The sequence shown here is derived from an EMBL/GenBank/DDBJ whole genome shotgun (WGS) entry which is preliminary data.</text>
</comment>
<dbReference type="PRINTS" id="PR00622">
    <property type="entry name" value="HISTONEH3"/>
</dbReference>
<dbReference type="PANTHER" id="PTHR11426">
    <property type="entry name" value="HISTONE H3"/>
    <property type="match status" value="1"/>
</dbReference>
<dbReference type="GO" id="GO:0046982">
    <property type="term" value="F:protein heterodimerization activity"/>
    <property type="evidence" value="ECO:0007669"/>
    <property type="project" value="InterPro"/>
</dbReference>
<dbReference type="Gene3D" id="1.10.20.10">
    <property type="entry name" value="Histone, subunit A"/>
    <property type="match status" value="1"/>
</dbReference>
<dbReference type="Pfam" id="PF00125">
    <property type="entry name" value="Histone"/>
    <property type="match status" value="1"/>
</dbReference>
<gene>
    <name evidence="3" type="ORF">IFM89_039679</name>
</gene>
<evidence type="ECO:0000313" key="4">
    <source>
        <dbReference type="Proteomes" id="UP000631114"/>
    </source>
</evidence>
<sequence length="85" mass="9413">MGSKGAFIKFKAPDMKPNITTLTTFTTVCLVREIAQYFKTDLRFQSSAVAALQEVAEAYLVGLFEDTNLNAIHLGRITIMPRVTS</sequence>
<reference evidence="3 4" key="1">
    <citation type="submission" date="2020-10" db="EMBL/GenBank/DDBJ databases">
        <title>The Coptis chinensis genome and diversification of protoberbering-type alkaloids.</title>
        <authorList>
            <person name="Wang B."/>
            <person name="Shu S."/>
            <person name="Song C."/>
            <person name="Liu Y."/>
        </authorList>
    </citation>
    <scope>NUCLEOTIDE SEQUENCE [LARGE SCALE GENOMIC DNA]</scope>
    <source>
        <strain evidence="3">HL-2020</strain>
        <tissue evidence="3">Leaf</tissue>
    </source>
</reference>
<keyword evidence="4" id="KW-1185">Reference proteome</keyword>
<dbReference type="EMBL" id="JADFTS010000052">
    <property type="protein sequence ID" value="KAF9587096.1"/>
    <property type="molecule type" value="Genomic_DNA"/>
</dbReference>
<dbReference type="GO" id="GO:0030527">
    <property type="term" value="F:structural constituent of chromatin"/>
    <property type="evidence" value="ECO:0007669"/>
    <property type="project" value="InterPro"/>
</dbReference>
<feature type="domain" description="Core Histone H2A/H2B/H3" evidence="2">
    <location>
        <begin position="30"/>
        <end position="82"/>
    </location>
</feature>
<evidence type="ECO:0000256" key="1">
    <source>
        <dbReference type="ARBA" id="ARBA00010343"/>
    </source>
</evidence>
<dbReference type="InterPro" id="IPR007125">
    <property type="entry name" value="H2A/H2B/H3"/>
</dbReference>
<dbReference type="SMART" id="SM00428">
    <property type="entry name" value="H3"/>
    <property type="match status" value="1"/>
</dbReference>
<evidence type="ECO:0000313" key="3">
    <source>
        <dbReference type="EMBL" id="KAF9587096.1"/>
    </source>
</evidence>
<dbReference type="InterPro" id="IPR000164">
    <property type="entry name" value="Histone_H3/CENP-A"/>
</dbReference>
<dbReference type="InterPro" id="IPR009072">
    <property type="entry name" value="Histone-fold"/>
</dbReference>
<dbReference type="AlphaFoldDB" id="A0A835LH28"/>
<dbReference type="GO" id="GO:0003677">
    <property type="term" value="F:DNA binding"/>
    <property type="evidence" value="ECO:0007669"/>
    <property type="project" value="InterPro"/>
</dbReference>